<proteinExistence type="predicted"/>
<dbReference type="Proteomes" id="UP000085678">
    <property type="component" value="Unplaced"/>
</dbReference>
<feature type="region of interest" description="Disordered" evidence="1">
    <location>
        <begin position="213"/>
        <end position="287"/>
    </location>
</feature>
<accession>A0A1S3I5Z3</accession>
<evidence type="ECO:0000313" key="3">
    <source>
        <dbReference type="RefSeq" id="XP_013392794.1"/>
    </source>
</evidence>
<organism evidence="2 3">
    <name type="scientific">Lingula anatina</name>
    <name type="common">Brachiopod</name>
    <name type="synonym">Lingula unguis</name>
    <dbReference type="NCBI Taxonomy" id="7574"/>
    <lineage>
        <taxon>Eukaryota</taxon>
        <taxon>Metazoa</taxon>
        <taxon>Spiralia</taxon>
        <taxon>Lophotrochozoa</taxon>
        <taxon>Brachiopoda</taxon>
        <taxon>Linguliformea</taxon>
        <taxon>Lingulata</taxon>
        <taxon>Lingulida</taxon>
        <taxon>Linguloidea</taxon>
        <taxon>Lingulidae</taxon>
        <taxon>Lingula</taxon>
    </lineage>
</organism>
<feature type="compositionally biased region" description="Polar residues" evidence="1">
    <location>
        <begin position="228"/>
        <end position="238"/>
    </location>
</feature>
<evidence type="ECO:0000313" key="2">
    <source>
        <dbReference type="Proteomes" id="UP000085678"/>
    </source>
</evidence>
<feature type="region of interest" description="Disordered" evidence="1">
    <location>
        <begin position="129"/>
        <end position="170"/>
    </location>
</feature>
<dbReference type="RefSeq" id="XP_013392794.1">
    <property type="nucleotide sequence ID" value="XM_013537340.1"/>
</dbReference>
<keyword evidence="2" id="KW-1185">Reference proteome</keyword>
<dbReference type="AlphaFoldDB" id="A0A1S3I5Z3"/>
<gene>
    <name evidence="3" type="primary">LOC106160647</name>
</gene>
<protein>
    <submittedName>
        <fullName evidence="3">Uncharacterized protein LOC106160647 isoform X1</fullName>
    </submittedName>
</protein>
<dbReference type="GeneID" id="106160647"/>
<feature type="compositionally biased region" description="Polar residues" evidence="1">
    <location>
        <begin position="267"/>
        <end position="287"/>
    </location>
</feature>
<name>A0A1S3I5Z3_LINAN</name>
<evidence type="ECO:0000256" key="1">
    <source>
        <dbReference type="SAM" id="MobiDB-lite"/>
    </source>
</evidence>
<dbReference type="InParanoid" id="A0A1S3I5Z3"/>
<sequence>MINRKMGGEMKKSEVGINSNKEMEVITMAKINKAVHWNPSVQSPQQPKLSQTLLQKLQNAGMHKSNSENCTSDKTGTVKKMVLQKANDRNKKHLGSLGTKSHNLSKDRHSVTVEVFVQNEDQLIKQINNAGGPKESMTTATTESGKSENIGTDKVTREGPRWTSHSNHGAIDQHLLKSEKHKQNKRSTVVASLSNQASKQGNVVNKRYIVAPSGSLSPTSERQKRTLNRLNNKQSQGHQLEKYVRPPGVYMTGPGGHYAVDTRIHKNNNTAGDPVVSSSSGGKLQNS</sequence>
<feature type="compositionally biased region" description="Polar residues" evidence="1">
    <location>
        <begin position="136"/>
        <end position="150"/>
    </location>
</feature>
<reference evidence="3" key="1">
    <citation type="submission" date="2025-08" db="UniProtKB">
        <authorList>
            <consortium name="RefSeq"/>
        </authorList>
    </citation>
    <scope>IDENTIFICATION</scope>
    <source>
        <tissue evidence="3">Gonads</tissue>
    </source>
</reference>
<dbReference type="KEGG" id="lak:106160647"/>